<gene>
    <name evidence="1" type="ORF">EVAR_54547_1</name>
</gene>
<keyword evidence="2" id="KW-1185">Reference proteome</keyword>
<evidence type="ECO:0008006" key="3">
    <source>
        <dbReference type="Google" id="ProtNLM"/>
    </source>
</evidence>
<name>A0A4C1YR68_EUMVA</name>
<comment type="caution">
    <text evidence="1">The sequence shown here is derived from an EMBL/GenBank/DDBJ whole genome shotgun (WGS) entry which is preliminary data.</text>
</comment>
<dbReference type="OrthoDB" id="6625421at2759"/>
<dbReference type="Proteomes" id="UP000299102">
    <property type="component" value="Unassembled WGS sequence"/>
</dbReference>
<evidence type="ECO:0000313" key="2">
    <source>
        <dbReference type="Proteomes" id="UP000299102"/>
    </source>
</evidence>
<dbReference type="AlphaFoldDB" id="A0A4C1YR68"/>
<accession>A0A4C1YR68</accession>
<organism evidence="1 2">
    <name type="scientific">Eumeta variegata</name>
    <name type="common">Bagworm moth</name>
    <name type="synonym">Eumeta japonica</name>
    <dbReference type="NCBI Taxonomy" id="151549"/>
    <lineage>
        <taxon>Eukaryota</taxon>
        <taxon>Metazoa</taxon>
        <taxon>Ecdysozoa</taxon>
        <taxon>Arthropoda</taxon>
        <taxon>Hexapoda</taxon>
        <taxon>Insecta</taxon>
        <taxon>Pterygota</taxon>
        <taxon>Neoptera</taxon>
        <taxon>Endopterygota</taxon>
        <taxon>Lepidoptera</taxon>
        <taxon>Glossata</taxon>
        <taxon>Ditrysia</taxon>
        <taxon>Tineoidea</taxon>
        <taxon>Psychidae</taxon>
        <taxon>Oiketicinae</taxon>
        <taxon>Eumeta</taxon>
    </lineage>
</organism>
<sequence length="332" mass="38311">MGKTILNRGADLREYAKRANRLETLDELRPRFASQRSLTMQRASLRLGRARTQLGVRSQQRPRIDNVIFITQIVAHACGVRCRVNSLILEKAYDRLKKIISEPYPCMVGVRWRCVAPPWLFNLFIDSSLYYLKKFKYGLRIDELSIKCLLYANDQVILASSAWGLHVTVTKINDYDKKERSKPPSTPEGGMLRCFGHLERMNENRLRKQIYKANVCDGKIGKGFHRKSYADHIGDTLNVKHPKPCMIWISVKHEKYAKIVPGGNIETLSTHLGNRHQRVILCNRSQVRFKKPFRRGKSIGYPSSSLESYQQKRNKAIFLCTRIAPRIPAPED</sequence>
<reference evidence="1 2" key="1">
    <citation type="journal article" date="2019" name="Commun. Biol.">
        <title>The bagworm genome reveals a unique fibroin gene that provides high tensile strength.</title>
        <authorList>
            <person name="Kono N."/>
            <person name="Nakamura H."/>
            <person name="Ohtoshi R."/>
            <person name="Tomita M."/>
            <person name="Numata K."/>
            <person name="Arakawa K."/>
        </authorList>
    </citation>
    <scope>NUCLEOTIDE SEQUENCE [LARGE SCALE GENOMIC DNA]</scope>
</reference>
<protein>
    <recommendedName>
        <fullName evidence="3">Reverse transcriptase domain-containing protein</fullName>
    </recommendedName>
</protein>
<evidence type="ECO:0000313" key="1">
    <source>
        <dbReference type="EMBL" id="GBP78736.1"/>
    </source>
</evidence>
<dbReference type="EMBL" id="BGZK01001383">
    <property type="protein sequence ID" value="GBP78736.1"/>
    <property type="molecule type" value="Genomic_DNA"/>
</dbReference>
<proteinExistence type="predicted"/>